<accession>A0ABP8K3Q6</accession>
<feature type="domain" description="MacB-like periplasmic core" evidence="8">
    <location>
        <begin position="20"/>
        <end position="234"/>
    </location>
</feature>
<feature type="transmembrane region" description="Helical" evidence="6">
    <location>
        <begin position="276"/>
        <end position="298"/>
    </location>
</feature>
<dbReference type="Pfam" id="PF02687">
    <property type="entry name" value="FtsX"/>
    <property type="match status" value="2"/>
</dbReference>
<feature type="domain" description="ABC3 transporter permease C-terminal" evidence="7">
    <location>
        <begin position="677"/>
        <end position="785"/>
    </location>
</feature>
<evidence type="ECO:0000256" key="1">
    <source>
        <dbReference type="ARBA" id="ARBA00004651"/>
    </source>
</evidence>
<dbReference type="Proteomes" id="UP001500936">
    <property type="component" value="Unassembled WGS sequence"/>
</dbReference>
<keyword evidence="4 6" id="KW-1133">Transmembrane helix</keyword>
<organism evidence="9 10">
    <name type="scientific">Nibrella viscosa</name>
    <dbReference type="NCBI Taxonomy" id="1084524"/>
    <lineage>
        <taxon>Bacteria</taxon>
        <taxon>Pseudomonadati</taxon>
        <taxon>Bacteroidota</taxon>
        <taxon>Cytophagia</taxon>
        <taxon>Cytophagales</taxon>
        <taxon>Spirosomataceae</taxon>
        <taxon>Nibrella</taxon>
    </lineage>
</organism>
<comment type="subcellular location">
    <subcellularLocation>
        <location evidence="1">Cell membrane</location>
        <topology evidence="1">Multi-pass membrane protein</topology>
    </subcellularLocation>
</comment>
<evidence type="ECO:0000256" key="2">
    <source>
        <dbReference type="ARBA" id="ARBA00022475"/>
    </source>
</evidence>
<feature type="domain" description="MacB-like periplasmic core" evidence="8">
    <location>
        <begin position="481"/>
        <end position="635"/>
    </location>
</feature>
<dbReference type="InterPro" id="IPR025857">
    <property type="entry name" value="MacB_PCD"/>
</dbReference>
<name>A0ABP8K3Q6_9BACT</name>
<evidence type="ECO:0000256" key="4">
    <source>
        <dbReference type="ARBA" id="ARBA00022989"/>
    </source>
</evidence>
<dbReference type="Pfam" id="PF12704">
    <property type="entry name" value="MacB_PCD"/>
    <property type="match status" value="2"/>
</dbReference>
<evidence type="ECO:0000256" key="3">
    <source>
        <dbReference type="ARBA" id="ARBA00022692"/>
    </source>
</evidence>
<sequence>MLRNYLKIAIRNLWKNRTFSLINVLGLAVGLTVCLLIGLFIADELSYDRFHANADRIVRVVNHFRWEGNQIDAASTSGPYAPALKADFPEVEQAVRILTEGGEYLKSTGEPVKSVVIYADSGFFELFSYPFLAGDPARALDSPNSMVLTRSVAEHLFGNASKAYGQTIHIQNSPDYLITGVVADPPMQSHFQFGAVGAINTNAAFLKEWQNFSLYTYLLLPNDYDVAQLQAKMPAFYKKHLDMMGVTAFLELQPLTSIHLHSHLVNELSANADIRYLYLFGVVAAIILLLAGINYINLTTAQSAMRAKEIGIRKVVGSLRGQLVAQFLTESLLLAGLALVVCAQLVELALPFVNQLTGKSLQGIIDGNTLLTGGLIGLTLLTGLLSGLYPAFVLSGFAPVRVLKSRFTAVGQGTLRKALVVTQFTVSIALIAATLVVYAQMRYVSTKSLGFTNAPVVGIRVPDYAMRHRMAAFKTQLLRNPAILQATATTNPLGKDDLGLGGVFLEKNNQRASRTDMTHMLGVDTDYLSTMQLRLKAGRGFSPAFGADSLRSVIVNETLVRKAGWQNPIGRKVWFLPADEKSALPEPVEVVGVVADFHVASLHRPIEPVILTPIRKADSDNLLVRLTPDNLPETLAYIERTFKEFDPANICETYFLDQNYARRYESDQRRGQLFLVSAGLAIFIACLGLFGLATFTAQRRTKEIGIRKVLGASVPGLVSMLSRDFLKLVLIAFFIATPIAWYAMNRWLQDFAYKVNIEWWMFALAGLLAVGIALVTVSFQSVKAALTNPVKSLRAE</sequence>
<feature type="transmembrane region" description="Helical" evidence="6">
    <location>
        <begin position="725"/>
        <end position="744"/>
    </location>
</feature>
<feature type="transmembrane region" description="Helical" evidence="6">
    <location>
        <begin position="673"/>
        <end position="697"/>
    </location>
</feature>
<evidence type="ECO:0000259" key="7">
    <source>
        <dbReference type="Pfam" id="PF02687"/>
    </source>
</evidence>
<dbReference type="InterPro" id="IPR050250">
    <property type="entry name" value="Macrolide_Exporter_MacB"/>
</dbReference>
<feature type="transmembrane region" description="Helical" evidence="6">
    <location>
        <begin position="332"/>
        <end position="353"/>
    </location>
</feature>
<feature type="transmembrane region" description="Helical" evidence="6">
    <location>
        <begin position="418"/>
        <end position="439"/>
    </location>
</feature>
<keyword evidence="10" id="KW-1185">Reference proteome</keyword>
<proteinExistence type="predicted"/>
<gene>
    <name evidence="9" type="ORF">GCM10023187_12510</name>
</gene>
<comment type="caution">
    <text evidence="9">The sequence shown here is derived from an EMBL/GenBank/DDBJ whole genome shotgun (WGS) entry which is preliminary data.</text>
</comment>
<dbReference type="InterPro" id="IPR003838">
    <property type="entry name" value="ABC3_permease_C"/>
</dbReference>
<feature type="transmembrane region" description="Helical" evidence="6">
    <location>
        <begin position="21"/>
        <end position="42"/>
    </location>
</feature>
<keyword evidence="3 6" id="KW-0812">Transmembrane</keyword>
<dbReference type="RefSeq" id="WP_345265056.1">
    <property type="nucleotide sequence ID" value="NZ_BAABHB010000002.1"/>
</dbReference>
<feature type="transmembrane region" description="Helical" evidence="6">
    <location>
        <begin position="759"/>
        <end position="779"/>
    </location>
</feature>
<dbReference type="PANTHER" id="PTHR30572">
    <property type="entry name" value="MEMBRANE COMPONENT OF TRANSPORTER-RELATED"/>
    <property type="match status" value="1"/>
</dbReference>
<keyword evidence="2" id="KW-1003">Cell membrane</keyword>
<evidence type="ECO:0000256" key="6">
    <source>
        <dbReference type="SAM" id="Phobius"/>
    </source>
</evidence>
<protein>
    <submittedName>
        <fullName evidence="9">ABC transporter permease</fullName>
    </submittedName>
</protein>
<reference evidence="10" key="1">
    <citation type="journal article" date="2019" name="Int. J. Syst. Evol. Microbiol.">
        <title>The Global Catalogue of Microorganisms (GCM) 10K type strain sequencing project: providing services to taxonomists for standard genome sequencing and annotation.</title>
        <authorList>
            <consortium name="The Broad Institute Genomics Platform"/>
            <consortium name="The Broad Institute Genome Sequencing Center for Infectious Disease"/>
            <person name="Wu L."/>
            <person name="Ma J."/>
        </authorList>
    </citation>
    <scope>NUCLEOTIDE SEQUENCE [LARGE SCALE GENOMIC DNA]</scope>
    <source>
        <strain evidence="10">JCM 17925</strain>
    </source>
</reference>
<dbReference type="EMBL" id="BAABHB010000002">
    <property type="protein sequence ID" value="GAA4399923.1"/>
    <property type="molecule type" value="Genomic_DNA"/>
</dbReference>
<feature type="domain" description="ABC3 transporter permease C-terminal" evidence="7">
    <location>
        <begin position="282"/>
        <end position="395"/>
    </location>
</feature>
<evidence type="ECO:0000313" key="9">
    <source>
        <dbReference type="EMBL" id="GAA4399923.1"/>
    </source>
</evidence>
<feature type="transmembrane region" description="Helical" evidence="6">
    <location>
        <begin position="373"/>
        <end position="397"/>
    </location>
</feature>
<keyword evidence="5 6" id="KW-0472">Membrane</keyword>
<dbReference type="PANTHER" id="PTHR30572:SF18">
    <property type="entry name" value="ABC-TYPE MACROLIDE FAMILY EXPORT SYSTEM PERMEASE COMPONENT 2"/>
    <property type="match status" value="1"/>
</dbReference>
<evidence type="ECO:0000313" key="10">
    <source>
        <dbReference type="Proteomes" id="UP001500936"/>
    </source>
</evidence>
<evidence type="ECO:0000256" key="5">
    <source>
        <dbReference type="ARBA" id="ARBA00023136"/>
    </source>
</evidence>
<evidence type="ECO:0000259" key="8">
    <source>
        <dbReference type="Pfam" id="PF12704"/>
    </source>
</evidence>